<comment type="caution">
    <text evidence="1">The sequence shown here is derived from an EMBL/GenBank/DDBJ whole genome shotgun (WGS) entry which is preliminary data.</text>
</comment>
<proteinExistence type="predicted"/>
<dbReference type="Proteomes" id="UP000707352">
    <property type="component" value="Unassembled WGS sequence"/>
</dbReference>
<accession>A0ABX0VAM4</accession>
<keyword evidence="2" id="KW-1185">Reference proteome</keyword>
<dbReference type="EMBL" id="JAATJS010000001">
    <property type="protein sequence ID" value="NIX75451.1"/>
    <property type="molecule type" value="Genomic_DNA"/>
</dbReference>
<gene>
    <name evidence="1" type="ORF">HB375_02345</name>
</gene>
<sequence>MSGRKAIPTNHVINHDNSINVTDRNGLEMAVGDTLWLEETGRIVVNSTAWYGVNITGTDTKLNIEGKVLTQLGAIQVNGARTQINVGAMGELSSSSSMVSTIELYGWTDGALIINNYGRIVSTGTGGAIASSVALNVFNAGLISTAPRSLAAKRMISSTTRVGSRAESSSTMAMTFIMAAPAS</sequence>
<reference evidence="1 2" key="1">
    <citation type="submission" date="2020-03" db="EMBL/GenBank/DDBJ databases">
        <title>The genome sequence of Microvirga sp. c23x22.</title>
        <authorList>
            <person name="Zhang X."/>
        </authorList>
    </citation>
    <scope>NUCLEOTIDE SEQUENCE [LARGE SCALE GENOMIC DNA]</scope>
    <source>
        <strain evidence="2">c23x22</strain>
    </source>
</reference>
<name>A0ABX0VAM4_9HYPH</name>
<evidence type="ECO:0000313" key="2">
    <source>
        <dbReference type="Proteomes" id="UP000707352"/>
    </source>
</evidence>
<evidence type="ECO:0000313" key="1">
    <source>
        <dbReference type="EMBL" id="NIX75451.1"/>
    </source>
</evidence>
<protein>
    <submittedName>
        <fullName evidence="1">Uncharacterized protein</fullName>
    </submittedName>
</protein>
<organism evidence="1 2">
    <name type="scientific">Microvirga terricola</name>
    <dbReference type="NCBI Taxonomy" id="2719797"/>
    <lineage>
        <taxon>Bacteria</taxon>
        <taxon>Pseudomonadati</taxon>
        <taxon>Pseudomonadota</taxon>
        <taxon>Alphaproteobacteria</taxon>
        <taxon>Hyphomicrobiales</taxon>
        <taxon>Methylobacteriaceae</taxon>
        <taxon>Microvirga</taxon>
    </lineage>
</organism>
<dbReference type="RefSeq" id="WP_167671336.1">
    <property type="nucleotide sequence ID" value="NZ_JAATJS010000001.1"/>
</dbReference>